<keyword evidence="19" id="KW-1185">Reference proteome</keyword>
<keyword evidence="12 16" id="KW-0753">Steroid metabolism</keyword>
<keyword evidence="8 16" id="KW-0752">Steroid biosynthesis</keyword>
<keyword evidence="11 16" id="KW-1207">Sterol metabolism</keyword>
<comment type="function">
    <text evidence="1 16">Catalyzes the ATP dependent decarboxylation of (R)-5-diphosphomevalonate to form isopentenyl diphosphate (IPP). Functions in the mevalonate (MVA) pathway leading to isopentenyl diphosphate (IPP), a key precursor for the biosynthesis of isoprenoids and sterol synthesis.</text>
</comment>
<dbReference type="SUPFAM" id="SSF55060">
    <property type="entry name" value="GHMP Kinase, C-terminal domain"/>
    <property type="match status" value="1"/>
</dbReference>
<evidence type="ECO:0000256" key="13">
    <source>
        <dbReference type="ARBA" id="ARBA00023239"/>
    </source>
</evidence>
<feature type="domain" description="Mvd1 C-terminal" evidence="17">
    <location>
        <begin position="201"/>
        <end position="403"/>
    </location>
</feature>
<keyword evidence="16" id="KW-0152">Cholesterol biosynthesis</keyword>
<gene>
    <name evidence="20" type="primary">LOC26533243</name>
</gene>
<keyword evidence="10 15" id="KW-0443">Lipid metabolism</keyword>
<evidence type="ECO:0000256" key="1">
    <source>
        <dbReference type="ARBA" id="ARBA00003812"/>
    </source>
</evidence>
<evidence type="ECO:0000256" key="2">
    <source>
        <dbReference type="ARBA" id="ARBA00008831"/>
    </source>
</evidence>
<dbReference type="InterPro" id="IPR029765">
    <property type="entry name" value="Mev_diP_decarb"/>
</dbReference>
<dbReference type="FunFam" id="3.30.230.10:FF:000080">
    <property type="entry name" value="Diphosphomevalonate decarboxylase"/>
    <property type="match status" value="1"/>
</dbReference>
<reference evidence="20" key="1">
    <citation type="submission" date="2025-08" db="UniProtKB">
        <authorList>
            <consortium name="RefSeq"/>
        </authorList>
    </citation>
    <scope>IDENTIFICATION</scope>
    <source>
        <strain evidence="20">MV-25-SWS-2005</strain>
        <tissue evidence="20">Whole body</tissue>
    </source>
</reference>
<evidence type="ECO:0000256" key="7">
    <source>
        <dbReference type="ARBA" id="ARBA00022840"/>
    </source>
</evidence>
<evidence type="ECO:0000256" key="5">
    <source>
        <dbReference type="ARBA" id="ARBA00022516"/>
    </source>
</evidence>
<dbReference type="InterPro" id="IPR020568">
    <property type="entry name" value="Ribosomal_Su5_D2-typ_SF"/>
</dbReference>
<dbReference type="InParanoid" id="A0A6I8W9M3"/>
<evidence type="ECO:0000256" key="9">
    <source>
        <dbReference type="ARBA" id="ARBA00023011"/>
    </source>
</evidence>
<comment type="pathway">
    <text evidence="16">Steroid biosynthesis; cholesterol biosynthesis.</text>
</comment>
<evidence type="ECO:0000313" key="19">
    <source>
        <dbReference type="Proteomes" id="UP000001819"/>
    </source>
</evidence>
<evidence type="ECO:0000256" key="16">
    <source>
        <dbReference type="RuleBase" id="RU363086"/>
    </source>
</evidence>
<dbReference type="Gene3D" id="3.30.70.890">
    <property type="entry name" value="GHMP kinase, C-terminal domain"/>
    <property type="match status" value="1"/>
</dbReference>
<dbReference type="Proteomes" id="UP000001819">
    <property type="component" value="Chromosome X"/>
</dbReference>
<keyword evidence="6 15" id="KW-0547">Nucleotide-binding</keyword>
<evidence type="ECO:0000256" key="12">
    <source>
        <dbReference type="ARBA" id="ARBA00023221"/>
    </source>
</evidence>
<dbReference type="GO" id="GO:0005524">
    <property type="term" value="F:ATP binding"/>
    <property type="evidence" value="ECO:0007669"/>
    <property type="project" value="UniProtKB-UniRule"/>
</dbReference>
<evidence type="ECO:0000256" key="10">
    <source>
        <dbReference type="ARBA" id="ARBA00023098"/>
    </source>
</evidence>
<dbReference type="FunCoup" id="A0A6I8W9M3">
    <property type="interactions" value="743"/>
</dbReference>
<evidence type="ECO:0000259" key="18">
    <source>
        <dbReference type="Pfam" id="PF22700"/>
    </source>
</evidence>
<dbReference type="SUPFAM" id="SSF54211">
    <property type="entry name" value="Ribosomal protein S5 domain 2-like"/>
    <property type="match status" value="1"/>
</dbReference>
<dbReference type="Gene3D" id="3.30.230.10">
    <property type="match status" value="1"/>
</dbReference>
<dbReference type="GO" id="GO:0004163">
    <property type="term" value="F:diphosphomevalonate decarboxylase activity"/>
    <property type="evidence" value="ECO:0007669"/>
    <property type="project" value="UniProtKB-UniRule"/>
</dbReference>
<dbReference type="PIRSF" id="PIRSF015950">
    <property type="entry name" value="Mev_P_decrbx"/>
    <property type="match status" value="1"/>
</dbReference>
<protein>
    <recommendedName>
        <fullName evidence="4 15">Diphosphomevalonate decarboxylase</fullName>
        <ecNumber evidence="3 15">4.1.1.33</ecNumber>
    </recommendedName>
</protein>
<dbReference type="UniPathway" id="UPA00063"/>
<dbReference type="GO" id="GO:0005829">
    <property type="term" value="C:cytosol"/>
    <property type="evidence" value="ECO:0007669"/>
    <property type="project" value="InterPro"/>
</dbReference>
<dbReference type="NCBIfam" id="TIGR01240">
    <property type="entry name" value="mevDPdecarb"/>
    <property type="match status" value="1"/>
</dbReference>
<dbReference type="Pfam" id="PF18376">
    <property type="entry name" value="MDD_C"/>
    <property type="match status" value="1"/>
</dbReference>
<dbReference type="FunFam" id="3.30.70.890:FF:000005">
    <property type="entry name" value="Diphosphomevalonate decarboxylase"/>
    <property type="match status" value="1"/>
</dbReference>
<dbReference type="Pfam" id="PF22700">
    <property type="entry name" value="MVD-like_N"/>
    <property type="match status" value="1"/>
</dbReference>
<organism evidence="19 20">
    <name type="scientific">Drosophila pseudoobscura pseudoobscura</name>
    <name type="common">Fruit fly</name>
    <dbReference type="NCBI Taxonomy" id="46245"/>
    <lineage>
        <taxon>Eukaryota</taxon>
        <taxon>Metazoa</taxon>
        <taxon>Ecdysozoa</taxon>
        <taxon>Arthropoda</taxon>
        <taxon>Hexapoda</taxon>
        <taxon>Insecta</taxon>
        <taxon>Pterygota</taxon>
        <taxon>Neoptera</taxon>
        <taxon>Endopterygota</taxon>
        <taxon>Diptera</taxon>
        <taxon>Brachycera</taxon>
        <taxon>Muscomorpha</taxon>
        <taxon>Ephydroidea</taxon>
        <taxon>Drosophilidae</taxon>
        <taxon>Drosophila</taxon>
        <taxon>Sophophora</taxon>
    </lineage>
</organism>
<accession>A0A6I8W9M3</accession>
<dbReference type="InterPro" id="IPR014721">
    <property type="entry name" value="Ribsml_uS5_D2-typ_fold_subgr"/>
</dbReference>
<dbReference type="PANTHER" id="PTHR10977:SF3">
    <property type="entry name" value="DIPHOSPHOMEVALONATE DECARBOXYLASE"/>
    <property type="match status" value="1"/>
</dbReference>
<name>A0A6I8W9M3_DROPS</name>
<dbReference type="InterPro" id="IPR005935">
    <property type="entry name" value="Mev_decarb"/>
</dbReference>
<keyword evidence="9 16" id="KW-0756">Sterol biosynthesis</keyword>
<evidence type="ECO:0000256" key="14">
    <source>
        <dbReference type="ARBA" id="ARBA00048154"/>
    </source>
</evidence>
<feature type="domain" description="Diphosphomevalonate decarboxylase-like N-terminal" evidence="18">
    <location>
        <begin position="21"/>
        <end position="187"/>
    </location>
</feature>
<comment type="catalytic activity">
    <reaction evidence="14 15 16">
        <text>(R)-5-diphosphomevalonate + ATP = isopentenyl diphosphate + ADP + phosphate + CO2</text>
        <dbReference type="Rhea" id="RHEA:23732"/>
        <dbReference type="ChEBI" id="CHEBI:16526"/>
        <dbReference type="ChEBI" id="CHEBI:30616"/>
        <dbReference type="ChEBI" id="CHEBI:43474"/>
        <dbReference type="ChEBI" id="CHEBI:57557"/>
        <dbReference type="ChEBI" id="CHEBI:128769"/>
        <dbReference type="ChEBI" id="CHEBI:456216"/>
        <dbReference type="EC" id="4.1.1.33"/>
    </reaction>
</comment>
<evidence type="ECO:0000256" key="3">
    <source>
        <dbReference type="ARBA" id="ARBA00012296"/>
    </source>
</evidence>
<keyword evidence="5 16" id="KW-0444">Lipid biosynthesis</keyword>
<dbReference type="InterPro" id="IPR036554">
    <property type="entry name" value="GHMP_kinase_C_sf"/>
</dbReference>
<evidence type="ECO:0000256" key="6">
    <source>
        <dbReference type="ARBA" id="ARBA00022741"/>
    </source>
</evidence>
<dbReference type="AlphaFoldDB" id="A0A6I8W9M3"/>
<evidence type="ECO:0000256" key="8">
    <source>
        <dbReference type="ARBA" id="ARBA00022955"/>
    </source>
</evidence>
<comment type="similarity">
    <text evidence="2 15 16">Belongs to the diphosphomevalonate decarboxylase family.</text>
</comment>
<evidence type="ECO:0000256" key="15">
    <source>
        <dbReference type="PIRNR" id="PIRNR015950"/>
    </source>
</evidence>
<proteinExistence type="inferred from homology"/>
<dbReference type="RefSeq" id="XP_033240085.1">
    <property type="nucleotide sequence ID" value="XM_033384194.1"/>
</dbReference>
<keyword evidence="7 15" id="KW-0067">ATP-binding</keyword>
<dbReference type="KEGG" id="dpo:26533243"/>
<evidence type="ECO:0000256" key="11">
    <source>
        <dbReference type="ARBA" id="ARBA00023166"/>
    </source>
</evidence>
<dbReference type="EC" id="4.1.1.33" evidence="3 15"/>
<dbReference type="InterPro" id="IPR053859">
    <property type="entry name" value="MVD-like_N"/>
</dbReference>
<dbReference type="GO" id="GO:0019287">
    <property type="term" value="P:isopentenyl diphosphate biosynthetic process, mevalonate pathway"/>
    <property type="evidence" value="ECO:0007669"/>
    <property type="project" value="UniProtKB-UniRule"/>
</dbReference>
<dbReference type="GO" id="GO:0006695">
    <property type="term" value="P:cholesterol biosynthetic process"/>
    <property type="evidence" value="ECO:0007669"/>
    <property type="project" value="UniProtKB-UniPathway"/>
</dbReference>
<keyword evidence="16" id="KW-0153">Cholesterol metabolism</keyword>
<dbReference type="ExpressionAtlas" id="A0A6I8W9M3">
    <property type="expression patterns" value="baseline"/>
</dbReference>
<evidence type="ECO:0000256" key="4">
    <source>
        <dbReference type="ARBA" id="ARBA00019335"/>
    </source>
</evidence>
<evidence type="ECO:0000313" key="20">
    <source>
        <dbReference type="RefSeq" id="XP_033240085.1"/>
    </source>
</evidence>
<sequence length="419" mass="46410">MVLKRSFLNKEKTMLSVTCKAPVNIAIIKYWGKRHEELILPINDSISMTLGTNELCAKTTITASEKFQHNRMWLNDEELLFEEDSRLMRCLKGVQRLAHINGSQEASLCWKVHIASRNNFPTAAGLASSAAGYACLVYSLARLYGIPLTEELTTIARQGSGSACRSLFGGFVQWHRGVLDDGSDSVAEPVASAQHWPNMHVLILVVNDERKKTSSTTGMQRSVTTSQLIQHRVDKLVPERIANLKKAIKARDFQSFAEITMKDSNQFHAIALDTYPPCVYMNDVSHAIVNFVHTYNKTTGTVHAAYTFDAGPNACIYVLKENVAKLLAAIQKVFPTDSIDTVEYLRGLAVSPESNIEKNSDGATDNSIHTTAEHRKVNGMLNVQPKNLLKYIIHTKVGDGPCQLSDDNSLLKNGLPLSH</sequence>
<keyword evidence="13 15" id="KW-0456">Lyase</keyword>
<dbReference type="PANTHER" id="PTHR10977">
    <property type="entry name" value="DIPHOSPHOMEVALONATE DECARBOXYLASE"/>
    <property type="match status" value="1"/>
</dbReference>
<evidence type="ECO:0000259" key="17">
    <source>
        <dbReference type="Pfam" id="PF18376"/>
    </source>
</evidence>
<dbReference type="InterPro" id="IPR041431">
    <property type="entry name" value="Mvd1_C"/>
</dbReference>